<proteinExistence type="predicted"/>
<gene>
    <name evidence="2" type="ORF">WOA13_11215</name>
</gene>
<sequence>MAKNNNIRKEFRKENNAAQRDIREIIGTVAMILGFLLVLSNATTFEIPYLNEVSMENSFIILVFGFAASGYTKMVESLGQFNKK</sequence>
<protein>
    <submittedName>
        <fullName evidence="2">Uncharacterized protein</fullName>
    </submittedName>
</protein>
<dbReference type="Proteomes" id="UP001396646">
    <property type="component" value="Unassembled WGS sequence"/>
</dbReference>
<keyword evidence="1" id="KW-1133">Transmembrane helix</keyword>
<reference evidence="2 3" key="1">
    <citation type="submission" date="2024-04" db="EMBL/GenBank/DDBJ databases">
        <title>Methanococcoides sp. LMO-2.</title>
        <authorList>
            <person name="Liang L."/>
        </authorList>
    </citation>
    <scope>NUCLEOTIDE SEQUENCE [LARGE SCALE GENOMIC DNA]</scope>
    <source>
        <strain evidence="2 3">LMO-2</strain>
    </source>
</reference>
<keyword evidence="1" id="KW-0812">Transmembrane</keyword>
<feature type="transmembrane region" description="Helical" evidence="1">
    <location>
        <begin position="59"/>
        <end position="75"/>
    </location>
</feature>
<dbReference type="RefSeq" id="WP_342127984.1">
    <property type="nucleotide sequence ID" value="NZ_JBCAUS010000007.1"/>
</dbReference>
<accession>A0ABU9KXP3</accession>
<evidence type="ECO:0000256" key="1">
    <source>
        <dbReference type="SAM" id="Phobius"/>
    </source>
</evidence>
<feature type="transmembrane region" description="Helical" evidence="1">
    <location>
        <begin position="21"/>
        <end position="39"/>
    </location>
</feature>
<keyword evidence="3" id="KW-1185">Reference proteome</keyword>
<keyword evidence="1" id="KW-0472">Membrane</keyword>
<comment type="caution">
    <text evidence="2">The sequence shown here is derived from an EMBL/GenBank/DDBJ whole genome shotgun (WGS) entry which is preliminary data.</text>
</comment>
<organism evidence="2 3">
    <name type="scientific">Methanococcoides cohabitans</name>
    <dbReference type="NCBI Taxonomy" id="3136559"/>
    <lineage>
        <taxon>Archaea</taxon>
        <taxon>Methanobacteriati</taxon>
        <taxon>Methanobacteriota</taxon>
        <taxon>Stenosarchaea group</taxon>
        <taxon>Methanomicrobia</taxon>
        <taxon>Methanosarcinales</taxon>
        <taxon>Methanosarcinaceae</taxon>
        <taxon>Methanococcoides</taxon>
    </lineage>
</organism>
<evidence type="ECO:0000313" key="2">
    <source>
        <dbReference type="EMBL" id="MEL4306387.1"/>
    </source>
</evidence>
<name>A0ABU9KXP3_9EURY</name>
<dbReference type="EMBL" id="JBCAUS010000007">
    <property type="protein sequence ID" value="MEL4306387.1"/>
    <property type="molecule type" value="Genomic_DNA"/>
</dbReference>
<evidence type="ECO:0000313" key="3">
    <source>
        <dbReference type="Proteomes" id="UP001396646"/>
    </source>
</evidence>